<comment type="caution">
    <text evidence="2">The sequence shown here is derived from an EMBL/GenBank/DDBJ whole genome shotgun (WGS) entry which is preliminary data.</text>
</comment>
<name>A0A2T7PNZ8_POMCA</name>
<organism evidence="2 3">
    <name type="scientific">Pomacea canaliculata</name>
    <name type="common">Golden apple snail</name>
    <dbReference type="NCBI Taxonomy" id="400727"/>
    <lineage>
        <taxon>Eukaryota</taxon>
        <taxon>Metazoa</taxon>
        <taxon>Spiralia</taxon>
        <taxon>Lophotrochozoa</taxon>
        <taxon>Mollusca</taxon>
        <taxon>Gastropoda</taxon>
        <taxon>Caenogastropoda</taxon>
        <taxon>Architaenioglossa</taxon>
        <taxon>Ampullarioidea</taxon>
        <taxon>Ampullariidae</taxon>
        <taxon>Pomacea</taxon>
    </lineage>
</organism>
<sequence>MKTHHSDCEKHPGAGCTDRRLPSTQDFGWLLTRLYPPLIRKKQLQLHRKLLSASFAIYGLSEPPPSLDIWGQSPTPGARPE</sequence>
<accession>A0A2T7PNZ8</accession>
<evidence type="ECO:0000256" key="1">
    <source>
        <dbReference type="SAM" id="MobiDB-lite"/>
    </source>
</evidence>
<feature type="region of interest" description="Disordered" evidence="1">
    <location>
        <begin position="1"/>
        <end position="22"/>
    </location>
</feature>
<protein>
    <submittedName>
        <fullName evidence="2">Uncharacterized protein</fullName>
    </submittedName>
</protein>
<keyword evidence="3" id="KW-1185">Reference proteome</keyword>
<gene>
    <name evidence="2" type="ORF">C0Q70_06434</name>
</gene>
<evidence type="ECO:0000313" key="3">
    <source>
        <dbReference type="Proteomes" id="UP000245119"/>
    </source>
</evidence>
<feature type="compositionally biased region" description="Basic and acidic residues" evidence="1">
    <location>
        <begin position="1"/>
        <end position="21"/>
    </location>
</feature>
<dbReference type="AlphaFoldDB" id="A0A2T7PNZ8"/>
<reference evidence="2 3" key="1">
    <citation type="submission" date="2018-04" db="EMBL/GenBank/DDBJ databases">
        <title>The genome of golden apple snail Pomacea canaliculata provides insight into stress tolerance and invasive adaptation.</title>
        <authorList>
            <person name="Liu C."/>
            <person name="Liu B."/>
            <person name="Ren Y."/>
            <person name="Zhang Y."/>
            <person name="Wang H."/>
            <person name="Li S."/>
            <person name="Jiang F."/>
            <person name="Yin L."/>
            <person name="Zhang G."/>
            <person name="Qian W."/>
            <person name="Fan W."/>
        </authorList>
    </citation>
    <scope>NUCLEOTIDE SEQUENCE [LARGE SCALE GENOMIC DNA]</scope>
    <source>
        <strain evidence="2">SZHN2017</strain>
        <tissue evidence="2">Muscle</tissue>
    </source>
</reference>
<proteinExistence type="predicted"/>
<dbReference type="Proteomes" id="UP000245119">
    <property type="component" value="Linkage Group LG3"/>
</dbReference>
<dbReference type="EMBL" id="PZQS01000003">
    <property type="protein sequence ID" value="PVD35153.1"/>
    <property type="molecule type" value="Genomic_DNA"/>
</dbReference>
<evidence type="ECO:0000313" key="2">
    <source>
        <dbReference type="EMBL" id="PVD35153.1"/>
    </source>
</evidence>